<sequence>MEEQRLLIMVLLSFRALGAPIACFRLSAETLPFSLFFIGRRLLAFLLGEAGIIHLMT</sequence>
<dbReference type="Proteomes" id="UP000434172">
    <property type="component" value="Unassembled WGS sequence"/>
</dbReference>
<keyword evidence="2" id="KW-1185">Reference proteome</keyword>
<dbReference type="EMBL" id="WOWK01000105">
    <property type="protein sequence ID" value="KAF0318735.1"/>
    <property type="molecule type" value="Genomic_DNA"/>
</dbReference>
<organism evidence="1 2">
    <name type="scientific">Colletotrichum asianum</name>
    <dbReference type="NCBI Taxonomy" id="702518"/>
    <lineage>
        <taxon>Eukaryota</taxon>
        <taxon>Fungi</taxon>
        <taxon>Dikarya</taxon>
        <taxon>Ascomycota</taxon>
        <taxon>Pezizomycotina</taxon>
        <taxon>Sordariomycetes</taxon>
        <taxon>Hypocreomycetidae</taxon>
        <taxon>Glomerellales</taxon>
        <taxon>Glomerellaceae</taxon>
        <taxon>Colletotrichum</taxon>
        <taxon>Colletotrichum gloeosporioides species complex</taxon>
    </lineage>
</organism>
<accession>A0A8H3W2K1</accession>
<proteinExistence type="predicted"/>
<evidence type="ECO:0000313" key="1">
    <source>
        <dbReference type="EMBL" id="KAF0318735.1"/>
    </source>
</evidence>
<name>A0A8H3W2K1_9PEZI</name>
<gene>
    <name evidence="1" type="ORF">GQ607_014022</name>
</gene>
<reference evidence="1 2" key="1">
    <citation type="submission" date="2019-12" db="EMBL/GenBank/DDBJ databases">
        <title>A genome sequence resource for the geographically widespread anthracnose pathogen Colletotrichum asianum.</title>
        <authorList>
            <person name="Meng Y."/>
        </authorList>
    </citation>
    <scope>NUCLEOTIDE SEQUENCE [LARGE SCALE GENOMIC DNA]</scope>
    <source>
        <strain evidence="1 2">ICMP 18580</strain>
    </source>
</reference>
<comment type="caution">
    <text evidence="1">The sequence shown here is derived from an EMBL/GenBank/DDBJ whole genome shotgun (WGS) entry which is preliminary data.</text>
</comment>
<evidence type="ECO:0000313" key="2">
    <source>
        <dbReference type="Proteomes" id="UP000434172"/>
    </source>
</evidence>
<dbReference type="AlphaFoldDB" id="A0A8H3W2K1"/>
<protein>
    <submittedName>
        <fullName evidence="1">Uncharacterized protein</fullName>
    </submittedName>
</protein>